<accession>U4KGH3</accession>
<protein>
    <submittedName>
        <fullName evidence="1">Uncharacterized protein</fullName>
    </submittedName>
</protein>
<reference evidence="1 2" key="1">
    <citation type="journal article" date="2013" name="ISME J.">
        <title>Comparative genomics of pathogenic lineages of Vibrio nigripulchritudo identifies virulence-associated traits.</title>
        <authorList>
            <person name="Goudenege D."/>
            <person name="Labreuche Y."/>
            <person name="Krin E."/>
            <person name="Ansquer D."/>
            <person name="Mangenot S."/>
            <person name="Calteau A."/>
            <person name="Medigue C."/>
            <person name="Mazel D."/>
            <person name="Polz M.F."/>
            <person name="Le Roux F."/>
        </authorList>
    </citation>
    <scope>NUCLEOTIDE SEQUENCE [LARGE SCALE GENOMIC DNA]</scope>
    <source>
        <strain evidence="2">SnF1</strain>
    </source>
</reference>
<organism evidence="1 2">
    <name type="scientific">Vibrio nigripulchritudo</name>
    <dbReference type="NCBI Taxonomy" id="28173"/>
    <lineage>
        <taxon>Bacteria</taxon>
        <taxon>Pseudomonadati</taxon>
        <taxon>Pseudomonadota</taxon>
        <taxon>Gammaproteobacteria</taxon>
        <taxon>Vibrionales</taxon>
        <taxon>Vibrionaceae</taxon>
        <taxon>Vibrio</taxon>
    </lineage>
</organism>
<dbReference type="Proteomes" id="UP000016895">
    <property type="component" value="Chromosome 2"/>
</dbReference>
<proteinExistence type="predicted"/>
<dbReference type="PROSITE" id="PS51257">
    <property type="entry name" value="PROKAR_LIPOPROTEIN"/>
    <property type="match status" value="1"/>
</dbReference>
<dbReference type="AlphaFoldDB" id="U4KGH3"/>
<dbReference type="KEGG" id="vni:VIBNI_B0557"/>
<name>U4KGH3_9VIBR</name>
<evidence type="ECO:0000313" key="2">
    <source>
        <dbReference type="Proteomes" id="UP000016895"/>
    </source>
</evidence>
<sequence>MSFVSFKDEVMIKTKILVGIALVISCQDAFARKECMRPIESIFTGYTSTTSKIHVEHGDGYSPSVVRLPFVANDEKIVDRMLSVLLSAHMGGKSVTFRYLQGEDGSPASCTPTVKQITEAVWIK</sequence>
<evidence type="ECO:0000313" key="1">
    <source>
        <dbReference type="EMBL" id="CCO60364.1"/>
    </source>
</evidence>
<gene>
    <name evidence="1" type="ORF">VIBNI_B0557</name>
</gene>
<dbReference type="EMBL" id="FO203527">
    <property type="protein sequence ID" value="CCO60364.1"/>
    <property type="molecule type" value="Genomic_DNA"/>
</dbReference>
<keyword evidence="2" id="KW-1185">Reference proteome</keyword>